<gene>
    <name evidence="1" type="ORF">BOTNAR_1609g00020</name>
</gene>
<dbReference type="EMBL" id="PQXJ01001602">
    <property type="protein sequence ID" value="TGO43635.1"/>
    <property type="molecule type" value="Genomic_DNA"/>
</dbReference>
<keyword evidence="2" id="KW-1185">Reference proteome</keyword>
<organism evidence="1 2">
    <name type="scientific">Botryotinia narcissicola</name>
    <dbReference type="NCBI Taxonomy" id="278944"/>
    <lineage>
        <taxon>Eukaryota</taxon>
        <taxon>Fungi</taxon>
        <taxon>Dikarya</taxon>
        <taxon>Ascomycota</taxon>
        <taxon>Pezizomycotina</taxon>
        <taxon>Leotiomycetes</taxon>
        <taxon>Helotiales</taxon>
        <taxon>Sclerotiniaceae</taxon>
        <taxon>Botryotinia</taxon>
    </lineage>
</organism>
<comment type="caution">
    <text evidence="1">The sequence shown here is derived from an EMBL/GenBank/DDBJ whole genome shotgun (WGS) entry which is preliminary data.</text>
</comment>
<name>A0A4Z1H4D6_9HELO</name>
<accession>A0A4Z1H4D6</accession>
<evidence type="ECO:0000313" key="2">
    <source>
        <dbReference type="Proteomes" id="UP000297452"/>
    </source>
</evidence>
<reference evidence="1 2" key="1">
    <citation type="submission" date="2017-12" db="EMBL/GenBank/DDBJ databases">
        <title>Comparative genomics of Botrytis spp.</title>
        <authorList>
            <person name="Valero-Jimenez C.A."/>
            <person name="Tapia P."/>
            <person name="Veloso J."/>
            <person name="Silva-Moreno E."/>
            <person name="Staats M."/>
            <person name="Valdes J.H."/>
            <person name="Van Kan J.A.L."/>
        </authorList>
    </citation>
    <scope>NUCLEOTIDE SEQUENCE [LARGE SCALE GENOMIC DNA]</scope>
    <source>
        <strain evidence="1 2">MUCL2120</strain>
    </source>
</reference>
<sequence length="93" mass="10028">MICPRKFRMLQSEDVVLSSLRNVSMMLAPCNLAVDPGVCMILPRVSYTNAVLTGGSSTVQGMDLDDSICPSSLTLITRLVVGFTSYVEARGVQ</sequence>
<proteinExistence type="predicted"/>
<dbReference type="AlphaFoldDB" id="A0A4Z1H4D6"/>
<evidence type="ECO:0000313" key="1">
    <source>
        <dbReference type="EMBL" id="TGO43635.1"/>
    </source>
</evidence>
<dbReference type="Proteomes" id="UP000297452">
    <property type="component" value="Unassembled WGS sequence"/>
</dbReference>
<protein>
    <submittedName>
        <fullName evidence="1">Uncharacterized protein</fullName>
    </submittedName>
</protein>